<evidence type="ECO:0000313" key="3">
    <source>
        <dbReference type="Proteomes" id="UP001281003"/>
    </source>
</evidence>
<feature type="compositionally biased region" description="Polar residues" evidence="1">
    <location>
        <begin position="771"/>
        <end position="787"/>
    </location>
</feature>
<dbReference type="Proteomes" id="UP001281003">
    <property type="component" value="Unassembled WGS sequence"/>
</dbReference>
<name>A0AAE0PI50_SORBR</name>
<evidence type="ECO:0008006" key="4">
    <source>
        <dbReference type="Google" id="ProtNLM"/>
    </source>
</evidence>
<organism evidence="2 3">
    <name type="scientific">Sordaria brevicollis</name>
    <dbReference type="NCBI Taxonomy" id="83679"/>
    <lineage>
        <taxon>Eukaryota</taxon>
        <taxon>Fungi</taxon>
        <taxon>Dikarya</taxon>
        <taxon>Ascomycota</taxon>
        <taxon>Pezizomycotina</taxon>
        <taxon>Sordariomycetes</taxon>
        <taxon>Sordariomycetidae</taxon>
        <taxon>Sordariales</taxon>
        <taxon>Sordariaceae</taxon>
        <taxon>Sordaria</taxon>
    </lineage>
</organism>
<sequence>MPLPMARLASSRPLPSYSSSRTPLIRSNAPNNSVVSTPRHTTAYSQPSDSVAAAAPEALQQDTTSSDMDQAMNDQPQLMPISLNHVGLIVGHQLPVVPHVMGKTVFRTLPVVPTDMAQMGFVAGCPCIRCRQMIAQQRQSLNDWARNLDGLEALMTPSIPPATRPATKTSITKLPKEILNMIVAYVMDGIHDWDYTPPKAPLYAQNHPSHTSYTPSKAKRGAGFLTNEKLRSLSQTCKLFQEVCAGFGARDYMTIWAEHDQFVKDDLMRLSCIDRSLSLVSRVKHLIIRPPGPSGRIYASRPYWDNGAEAYCLRQVHNVIQAMPKLVSVELYSQWKYDTLRKALLNRSFPTVRSLTLDSQAAMMGTIIRSFPNLRVLRSRSTAMWDRADNETFKSVQPEQPIETACFLGTRDRRGHRQHHTPWIPLGRLPHLKHLFWEFNRPHSEDQNLGMIEALRGHPNVTKFTMLRYTTYDRTGNAPSYDDEEATANLYFNHVHHLEEIGICNARDFPRFDVDGGKVFVRIRSQPLPQANPVGKDGDGSGLNKNNKVEKTTQMNNTNMPLTSQTGNTGETSKTNKTNKTNTGPREIRKLIRVYDGTQSNEYRIKQLELGHIPSTPDRGPSPVDIDARDPEYWMFELEWRWAKHQTLKAALESDEALKVEEAAARAAAEAAPKWQVLEAAVTAVAAADREATRQRALAGRFYGGPMVMESTPFSAGNQPAGNPAVYTSTAVAGIPLSYPSSVFGHGSAAIPASIAPWNAAHRGSAGPHTAGSTTASASQGETVPSSNFGGGAATAANHHANNENPQGQHTGNASVFGSGSGPSGSA</sequence>
<feature type="compositionally biased region" description="Polar residues" evidence="1">
    <location>
        <begin position="28"/>
        <end position="49"/>
    </location>
</feature>
<accession>A0AAE0PI50</accession>
<feature type="region of interest" description="Disordered" evidence="1">
    <location>
        <begin position="528"/>
        <end position="547"/>
    </location>
</feature>
<proteinExistence type="predicted"/>
<feature type="compositionally biased region" description="Low complexity" evidence="1">
    <location>
        <begin position="794"/>
        <end position="805"/>
    </location>
</feature>
<evidence type="ECO:0000313" key="2">
    <source>
        <dbReference type="EMBL" id="KAK3400244.1"/>
    </source>
</evidence>
<feature type="compositionally biased region" description="Polar residues" evidence="1">
    <location>
        <begin position="806"/>
        <end position="816"/>
    </location>
</feature>
<reference evidence="2" key="2">
    <citation type="submission" date="2023-07" db="EMBL/GenBank/DDBJ databases">
        <authorList>
            <consortium name="Lawrence Berkeley National Laboratory"/>
            <person name="Haridas S."/>
            <person name="Hensen N."/>
            <person name="Bonometti L."/>
            <person name="Westerberg I."/>
            <person name="Brannstrom I.O."/>
            <person name="Guillou S."/>
            <person name="Cros-Aarteil S."/>
            <person name="Calhoun S."/>
            <person name="Kuo A."/>
            <person name="Mondo S."/>
            <person name="Pangilinan J."/>
            <person name="Riley R."/>
            <person name="LaButti K."/>
            <person name="Andreopoulos B."/>
            <person name="Lipzen A."/>
            <person name="Chen C."/>
            <person name="Yanf M."/>
            <person name="Daum C."/>
            <person name="Ng V."/>
            <person name="Clum A."/>
            <person name="Steindorff A."/>
            <person name="Ohm R."/>
            <person name="Martin F."/>
            <person name="Silar P."/>
            <person name="Natvig D."/>
            <person name="Lalanne C."/>
            <person name="Gautier V."/>
            <person name="Ament-velasquez S.L."/>
            <person name="Kruys A."/>
            <person name="Hutchinson M.I."/>
            <person name="Powell A.J."/>
            <person name="Barry K."/>
            <person name="Miller A.N."/>
            <person name="Grigoriev I.V."/>
            <person name="Debuchy R."/>
            <person name="Gladieux P."/>
            <person name="Thoren M.H."/>
            <person name="Johannesson H."/>
        </authorList>
    </citation>
    <scope>NUCLEOTIDE SEQUENCE</scope>
    <source>
        <strain evidence="2">FGSC 1904</strain>
    </source>
</reference>
<feature type="region of interest" description="Disordered" evidence="1">
    <location>
        <begin position="1"/>
        <end position="71"/>
    </location>
</feature>
<feature type="compositionally biased region" description="Low complexity" evidence="1">
    <location>
        <begin position="7"/>
        <end position="24"/>
    </location>
</feature>
<dbReference type="AlphaFoldDB" id="A0AAE0PI50"/>
<protein>
    <recommendedName>
        <fullName evidence="4">F-box domain-containing protein</fullName>
    </recommendedName>
</protein>
<comment type="caution">
    <text evidence="2">The sequence shown here is derived from an EMBL/GenBank/DDBJ whole genome shotgun (WGS) entry which is preliminary data.</text>
</comment>
<gene>
    <name evidence="2" type="ORF">B0T20DRAFT_180459</name>
</gene>
<reference evidence="2" key="1">
    <citation type="journal article" date="2023" name="Mol. Phylogenet. Evol.">
        <title>Genome-scale phylogeny and comparative genomics of the fungal order Sordariales.</title>
        <authorList>
            <person name="Hensen N."/>
            <person name="Bonometti L."/>
            <person name="Westerberg I."/>
            <person name="Brannstrom I.O."/>
            <person name="Guillou S."/>
            <person name="Cros-Aarteil S."/>
            <person name="Calhoun S."/>
            <person name="Haridas S."/>
            <person name="Kuo A."/>
            <person name="Mondo S."/>
            <person name="Pangilinan J."/>
            <person name="Riley R."/>
            <person name="LaButti K."/>
            <person name="Andreopoulos B."/>
            <person name="Lipzen A."/>
            <person name="Chen C."/>
            <person name="Yan M."/>
            <person name="Daum C."/>
            <person name="Ng V."/>
            <person name="Clum A."/>
            <person name="Steindorff A."/>
            <person name="Ohm R.A."/>
            <person name="Martin F."/>
            <person name="Silar P."/>
            <person name="Natvig D.O."/>
            <person name="Lalanne C."/>
            <person name="Gautier V."/>
            <person name="Ament-Velasquez S.L."/>
            <person name="Kruys A."/>
            <person name="Hutchinson M.I."/>
            <person name="Powell A.J."/>
            <person name="Barry K."/>
            <person name="Miller A.N."/>
            <person name="Grigoriev I.V."/>
            <person name="Debuchy R."/>
            <person name="Gladieux P."/>
            <person name="Hiltunen Thoren M."/>
            <person name="Johannesson H."/>
        </authorList>
    </citation>
    <scope>NUCLEOTIDE SEQUENCE</scope>
    <source>
        <strain evidence="2">FGSC 1904</strain>
    </source>
</reference>
<evidence type="ECO:0000256" key="1">
    <source>
        <dbReference type="SAM" id="MobiDB-lite"/>
    </source>
</evidence>
<feature type="region of interest" description="Disordered" evidence="1">
    <location>
        <begin position="557"/>
        <end position="583"/>
    </location>
</feature>
<feature type="region of interest" description="Disordered" evidence="1">
    <location>
        <begin position="762"/>
        <end position="827"/>
    </location>
</feature>
<keyword evidence="3" id="KW-1185">Reference proteome</keyword>
<feature type="compositionally biased region" description="Polar residues" evidence="1">
    <location>
        <begin position="60"/>
        <end position="71"/>
    </location>
</feature>
<feature type="compositionally biased region" description="Low complexity" evidence="1">
    <location>
        <begin position="566"/>
        <end position="583"/>
    </location>
</feature>
<dbReference type="EMBL" id="JAUTDP010000004">
    <property type="protein sequence ID" value="KAK3400244.1"/>
    <property type="molecule type" value="Genomic_DNA"/>
</dbReference>